<gene>
    <name evidence="4" type="ORF">ElyMa_005774600</name>
</gene>
<comment type="caution">
    <text evidence="4">The sequence shown here is derived from an EMBL/GenBank/DDBJ whole genome shotgun (WGS) entry which is preliminary data.</text>
</comment>
<protein>
    <submittedName>
        <fullName evidence="4">Thiopurine S-methyltransferase</fullName>
    </submittedName>
</protein>
<keyword evidence="2" id="KW-0808">Transferase</keyword>
<proteinExistence type="predicted"/>
<dbReference type="CDD" id="cd02440">
    <property type="entry name" value="AdoMet_MTases"/>
    <property type="match status" value="1"/>
</dbReference>
<organism evidence="4 5">
    <name type="scientific">Elysia marginata</name>
    <dbReference type="NCBI Taxonomy" id="1093978"/>
    <lineage>
        <taxon>Eukaryota</taxon>
        <taxon>Metazoa</taxon>
        <taxon>Spiralia</taxon>
        <taxon>Lophotrochozoa</taxon>
        <taxon>Mollusca</taxon>
        <taxon>Gastropoda</taxon>
        <taxon>Heterobranchia</taxon>
        <taxon>Euthyneura</taxon>
        <taxon>Panpulmonata</taxon>
        <taxon>Sacoglossa</taxon>
        <taxon>Placobranchoidea</taxon>
        <taxon>Plakobranchidae</taxon>
        <taxon>Elysia</taxon>
    </lineage>
</organism>
<dbReference type="EMBL" id="BMAT01011581">
    <property type="protein sequence ID" value="GFR75313.1"/>
    <property type="molecule type" value="Genomic_DNA"/>
</dbReference>
<dbReference type="SUPFAM" id="SSF53335">
    <property type="entry name" value="S-adenosyl-L-methionine-dependent methyltransferases"/>
    <property type="match status" value="1"/>
</dbReference>
<evidence type="ECO:0000313" key="4">
    <source>
        <dbReference type="EMBL" id="GFR75313.1"/>
    </source>
</evidence>
<keyword evidence="5" id="KW-1185">Reference proteome</keyword>
<dbReference type="GO" id="GO:0032259">
    <property type="term" value="P:methylation"/>
    <property type="evidence" value="ECO:0007669"/>
    <property type="project" value="UniProtKB-KW"/>
</dbReference>
<reference evidence="4 5" key="1">
    <citation type="journal article" date="2021" name="Elife">
        <title>Chloroplast acquisition without the gene transfer in kleptoplastic sea slugs, Plakobranchus ocellatus.</title>
        <authorList>
            <person name="Maeda T."/>
            <person name="Takahashi S."/>
            <person name="Yoshida T."/>
            <person name="Shimamura S."/>
            <person name="Takaki Y."/>
            <person name="Nagai Y."/>
            <person name="Toyoda A."/>
            <person name="Suzuki Y."/>
            <person name="Arimoto A."/>
            <person name="Ishii H."/>
            <person name="Satoh N."/>
            <person name="Nishiyama T."/>
            <person name="Hasebe M."/>
            <person name="Maruyama T."/>
            <person name="Minagawa J."/>
            <person name="Obokata J."/>
            <person name="Shigenobu S."/>
        </authorList>
    </citation>
    <scope>NUCLEOTIDE SEQUENCE [LARGE SCALE GENOMIC DNA]</scope>
</reference>
<dbReference type="PANTHER" id="PTHR10259">
    <property type="entry name" value="THIOPURINE S-METHYLTRANSFERASE"/>
    <property type="match status" value="1"/>
</dbReference>
<dbReference type="InterPro" id="IPR029063">
    <property type="entry name" value="SAM-dependent_MTases_sf"/>
</dbReference>
<dbReference type="Gene3D" id="3.40.50.150">
    <property type="entry name" value="Vaccinia Virus protein VP39"/>
    <property type="match status" value="1"/>
</dbReference>
<sequence length="218" mass="24465">VLRKHFDKLNPDGKSQKVLVTMCGMAVDMTWLADKGMEVIGVDIALPALTKFIAQSGQDWTETTAPKLGPDAKLFTRNDGNIKLYWGDVLEFTEELEGTFDSIFDVAGIQVLDSINARLFAKKIKSLLNPGGRLLLEAGIYDTKLLDSDNFNPPLPVPPPYSVTPKDVQELFEPECSVELIDQIHFDTYFYGHEKINYNYIITKKQEQPGHSKVKVES</sequence>
<dbReference type="Proteomes" id="UP000762676">
    <property type="component" value="Unassembled WGS sequence"/>
</dbReference>
<keyword evidence="3" id="KW-0949">S-adenosyl-L-methionine</keyword>
<accession>A0AAV4FPR0</accession>
<dbReference type="Pfam" id="PF05724">
    <property type="entry name" value="TPMT"/>
    <property type="match status" value="1"/>
</dbReference>
<evidence type="ECO:0000256" key="3">
    <source>
        <dbReference type="ARBA" id="ARBA00022691"/>
    </source>
</evidence>
<name>A0AAV4FPR0_9GAST</name>
<dbReference type="InterPro" id="IPR008854">
    <property type="entry name" value="TPMT"/>
</dbReference>
<evidence type="ECO:0000256" key="2">
    <source>
        <dbReference type="ARBA" id="ARBA00022679"/>
    </source>
</evidence>
<dbReference type="PROSITE" id="PS51585">
    <property type="entry name" value="SAM_MT_TPMT"/>
    <property type="match status" value="1"/>
</dbReference>
<dbReference type="AlphaFoldDB" id="A0AAV4FPR0"/>
<dbReference type="GO" id="GO:0008119">
    <property type="term" value="F:thiopurine S-methyltransferase activity"/>
    <property type="evidence" value="ECO:0007669"/>
    <property type="project" value="TreeGrafter"/>
</dbReference>
<evidence type="ECO:0000313" key="5">
    <source>
        <dbReference type="Proteomes" id="UP000762676"/>
    </source>
</evidence>
<evidence type="ECO:0000256" key="1">
    <source>
        <dbReference type="ARBA" id="ARBA00022603"/>
    </source>
</evidence>
<feature type="non-terminal residue" evidence="4">
    <location>
        <position position="1"/>
    </location>
</feature>
<keyword evidence="1" id="KW-0489">Methyltransferase</keyword>
<dbReference type="PANTHER" id="PTHR10259:SF11">
    <property type="entry name" value="THIOPURINE S-METHYLTRANSFERASE"/>
    <property type="match status" value="1"/>
</dbReference>